<dbReference type="GO" id="GO:1903078">
    <property type="term" value="P:positive regulation of protein localization to plasma membrane"/>
    <property type="evidence" value="ECO:0007669"/>
    <property type="project" value="TreeGrafter"/>
</dbReference>
<feature type="compositionally biased region" description="Polar residues" evidence="13">
    <location>
        <begin position="350"/>
        <end position="360"/>
    </location>
</feature>
<keyword evidence="10" id="KW-0472">Membrane</keyword>
<keyword evidence="9" id="KW-0862">Zinc</keyword>
<feature type="compositionally biased region" description="Basic and acidic residues" evidence="13">
    <location>
        <begin position="295"/>
        <end position="307"/>
    </location>
</feature>
<feature type="compositionally biased region" description="Low complexity" evidence="13">
    <location>
        <begin position="1243"/>
        <end position="1254"/>
    </location>
</feature>
<dbReference type="Gene3D" id="1.20.1270.60">
    <property type="entry name" value="Arfaptin homology (AH) domain/BAR domain"/>
    <property type="match status" value="1"/>
</dbReference>
<dbReference type="FunFam" id="3.30.60.20:FF:000056">
    <property type="entry name" value="Uncharacterized protein, isoform C"/>
    <property type="match status" value="1"/>
</dbReference>
<feature type="region of interest" description="Disordered" evidence="13">
    <location>
        <begin position="1162"/>
        <end position="1256"/>
    </location>
</feature>
<evidence type="ECO:0000256" key="7">
    <source>
        <dbReference type="ARBA" id="ARBA00022737"/>
    </source>
</evidence>
<feature type="domain" description="Phorbol-ester/DAG-type" evidence="15">
    <location>
        <begin position="1019"/>
        <end position="1068"/>
    </location>
</feature>
<dbReference type="InterPro" id="IPR036028">
    <property type="entry name" value="SH3-like_dom_sf"/>
</dbReference>
<dbReference type="InterPro" id="IPR002219">
    <property type="entry name" value="PKC_DAG/PE"/>
</dbReference>
<feature type="compositionally biased region" description="Polar residues" evidence="13">
    <location>
        <begin position="126"/>
        <end position="142"/>
    </location>
</feature>
<dbReference type="CDD" id="cd20817">
    <property type="entry name" value="C1_Stac"/>
    <property type="match status" value="1"/>
</dbReference>
<evidence type="ECO:0000256" key="12">
    <source>
        <dbReference type="SAM" id="Coils"/>
    </source>
</evidence>
<dbReference type="InterPro" id="IPR027267">
    <property type="entry name" value="AH/BAR_dom_sf"/>
</dbReference>
<dbReference type="SMART" id="SM00326">
    <property type="entry name" value="SH3"/>
    <property type="match status" value="1"/>
</dbReference>
<dbReference type="PANTHER" id="PTHR15135">
    <property type="entry name" value="STAC"/>
    <property type="match status" value="1"/>
</dbReference>
<dbReference type="FunFam" id="2.30.30.40:FF:000221">
    <property type="entry name" value="SH3 and cysteine-rich domain-containing protein 2"/>
    <property type="match status" value="1"/>
</dbReference>
<dbReference type="InterPro" id="IPR001452">
    <property type="entry name" value="SH3_domain"/>
</dbReference>
<evidence type="ECO:0000259" key="15">
    <source>
        <dbReference type="PROSITE" id="PS50081"/>
    </source>
</evidence>
<dbReference type="SUPFAM" id="SSF50044">
    <property type="entry name" value="SH3-domain"/>
    <property type="match status" value="1"/>
</dbReference>
<evidence type="ECO:0000313" key="16">
    <source>
        <dbReference type="RefSeq" id="XP_028128401.1"/>
    </source>
</evidence>
<evidence type="ECO:0000256" key="2">
    <source>
        <dbReference type="ARBA" id="ARBA00004496"/>
    </source>
</evidence>
<dbReference type="GO" id="GO:0008270">
    <property type="term" value="F:zinc ion binding"/>
    <property type="evidence" value="ECO:0007669"/>
    <property type="project" value="UniProtKB-KW"/>
</dbReference>
<keyword evidence="4" id="KW-1003">Cell membrane</keyword>
<evidence type="ECO:0000256" key="5">
    <source>
        <dbReference type="ARBA" id="ARBA00022490"/>
    </source>
</evidence>
<keyword evidence="7" id="KW-0677">Repeat</keyword>
<feature type="region of interest" description="Disordered" evidence="13">
    <location>
        <begin position="106"/>
        <end position="142"/>
    </location>
</feature>
<dbReference type="InterPro" id="IPR046349">
    <property type="entry name" value="C1-like_sf"/>
</dbReference>
<dbReference type="GO" id="GO:0005737">
    <property type="term" value="C:cytoplasm"/>
    <property type="evidence" value="ECO:0007669"/>
    <property type="project" value="UniProtKB-SubCell"/>
</dbReference>
<dbReference type="PANTHER" id="PTHR15135:SF7">
    <property type="entry name" value="STAC-LIKE, ISOFORM J"/>
    <property type="match status" value="1"/>
</dbReference>
<feature type="region of interest" description="Disordered" evidence="13">
    <location>
        <begin position="487"/>
        <end position="506"/>
    </location>
</feature>
<feature type="compositionally biased region" description="Basic and acidic residues" evidence="13">
    <location>
        <begin position="65"/>
        <end position="83"/>
    </location>
</feature>
<dbReference type="Gene3D" id="2.30.30.40">
    <property type="entry name" value="SH3 Domains"/>
    <property type="match status" value="1"/>
</dbReference>
<evidence type="ECO:0000256" key="1">
    <source>
        <dbReference type="ARBA" id="ARBA00004278"/>
    </source>
</evidence>
<dbReference type="InterPro" id="IPR059031">
    <property type="entry name" value="SH3_20"/>
</dbReference>
<dbReference type="Gene3D" id="3.30.60.20">
    <property type="match status" value="1"/>
</dbReference>
<dbReference type="PROSITE" id="PS50081">
    <property type="entry name" value="ZF_DAG_PE_2"/>
    <property type="match status" value="1"/>
</dbReference>
<protein>
    <submittedName>
        <fullName evidence="16">Uncharacterized protein LOC114324758 isoform X5</fullName>
    </submittedName>
</protein>
<dbReference type="Pfam" id="PF00130">
    <property type="entry name" value="C1_1"/>
    <property type="match status" value="1"/>
</dbReference>
<dbReference type="InParanoid" id="A0A6P7EZG6"/>
<feature type="compositionally biased region" description="Polar residues" evidence="13">
    <location>
        <begin position="50"/>
        <end position="64"/>
    </location>
</feature>
<dbReference type="InterPro" id="IPR039688">
    <property type="entry name" value="STAC1/2/3"/>
</dbReference>
<dbReference type="RefSeq" id="XP_028128401.1">
    <property type="nucleotide sequence ID" value="XM_028272600.1"/>
</dbReference>
<organism evidence="16">
    <name type="scientific">Diabrotica virgifera virgifera</name>
    <name type="common">western corn rootworm</name>
    <dbReference type="NCBI Taxonomy" id="50390"/>
    <lineage>
        <taxon>Eukaryota</taxon>
        <taxon>Metazoa</taxon>
        <taxon>Ecdysozoa</taxon>
        <taxon>Arthropoda</taxon>
        <taxon>Hexapoda</taxon>
        <taxon>Insecta</taxon>
        <taxon>Pterygota</taxon>
        <taxon>Neoptera</taxon>
        <taxon>Endopterygota</taxon>
        <taxon>Coleoptera</taxon>
        <taxon>Polyphaga</taxon>
        <taxon>Cucujiformia</taxon>
        <taxon>Chrysomeloidea</taxon>
        <taxon>Chrysomelidae</taxon>
        <taxon>Galerucinae</taxon>
        <taxon>Diabroticina</taxon>
        <taxon>Diabroticites</taxon>
        <taxon>Diabrotica</taxon>
    </lineage>
</organism>
<evidence type="ECO:0000259" key="14">
    <source>
        <dbReference type="PROSITE" id="PS50002"/>
    </source>
</evidence>
<dbReference type="Pfam" id="PF26085">
    <property type="entry name" value="SH3_20"/>
    <property type="match status" value="1"/>
</dbReference>
<evidence type="ECO:0000256" key="3">
    <source>
        <dbReference type="ARBA" id="ARBA00022443"/>
    </source>
</evidence>
<feature type="compositionally biased region" description="Low complexity" evidence="13">
    <location>
        <begin position="313"/>
        <end position="330"/>
    </location>
</feature>
<accession>A0A6P7EZG6</accession>
<dbReference type="PROSITE" id="PS00479">
    <property type="entry name" value="ZF_DAG_PE_1"/>
    <property type="match status" value="1"/>
</dbReference>
<dbReference type="SMART" id="SM00109">
    <property type="entry name" value="C1"/>
    <property type="match status" value="1"/>
</dbReference>
<gene>
    <name evidence="16" type="primary">LOC114324758</name>
</gene>
<evidence type="ECO:0000256" key="9">
    <source>
        <dbReference type="ARBA" id="ARBA00022833"/>
    </source>
</evidence>
<keyword evidence="8" id="KW-0863">Zinc-finger</keyword>
<reference evidence="16" key="1">
    <citation type="submission" date="2025-08" db="UniProtKB">
        <authorList>
            <consortium name="RefSeq"/>
        </authorList>
    </citation>
    <scope>IDENTIFICATION</scope>
    <source>
        <tissue evidence="16">Whole insect</tissue>
    </source>
</reference>
<dbReference type="GO" id="GO:0042383">
    <property type="term" value="C:sarcolemma"/>
    <property type="evidence" value="ECO:0007669"/>
    <property type="project" value="UniProtKB-SubCell"/>
</dbReference>
<evidence type="ECO:0000256" key="4">
    <source>
        <dbReference type="ARBA" id="ARBA00022475"/>
    </source>
</evidence>
<dbReference type="PROSITE" id="PS50002">
    <property type="entry name" value="SH3"/>
    <property type="match status" value="1"/>
</dbReference>
<feature type="compositionally biased region" description="Polar residues" evidence="13">
    <location>
        <begin position="230"/>
        <end position="260"/>
    </location>
</feature>
<feature type="compositionally biased region" description="Basic and acidic residues" evidence="13">
    <location>
        <begin position="383"/>
        <end position="411"/>
    </location>
</feature>
<keyword evidence="3 11" id="KW-0728">SH3 domain</keyword>
<feature type="compositionally biased region" description="Basic and acidic residues" evidence="13">
    <location>
        <begin position="338"/>
        <end position="347"/>
    </location>
</feature>
<dbReference type="FunFam" id="1.20.1270.60:FF:000071">
    <property type="entry name" value="Uncharacterized protein, isoform U"/>
    <property type="match status" value="1"/>
</dbReference>
<keyword evidence="6" id="KW-0479">Metal-binding</keyword>
<name>A0A6P7EZG6_DIAVI</name>
<proteinExistence type="predicted"/>
<dbReference type="SUPFAM" id="SSF103657">
    <property type="entry name" value="BAR/IMD domain-like"/>
    <property type="match status" value="1"/>
</dbReference>
<feature type="domain" description="SH3" evidence="14">
    <location>
        <begin position="1330"/>
        <end position="1389"/>
    </location>
</feature>
<feature type="compositionally biased region" description="Polar residues" evidence="13">
    <location>
        <begin position="206"/>
        <end position="221"/>
    </location>
</feature>
<feature type="compositionally biased region" description="Basic and acidic residues" evidence="13">
    <location>
        <begin position="106"/>
        <end position="123"/>
    </location>
</feature>
<feature type="coiled-coil region" evidence="12">
    <location>
        <begin position="682"/>
        <end position="709"/>
    </location>
</feature>
<dbReference type="Pfam" id="PF00018">
    <property type="entry name" value="SH3_1"/>
    <property type="match status" value="1"/>
</dbReference>
<keyword evidence="5" id="KW-0963">Cytoplasm</keyword>
<feature type="region of interest" description="Disordered" evidence="13">
    <location>
        <begin position="23"/>
        <end position="84"/>
    </location>
</feature>
<sequence>MYVIFPADEIVYLSYGRLIYVPSTPEPENQLRTPPIRTSLEDNQLFYPGTSENSPSQRESIASSESDKAVKSFKSKTKEKSKNDVYSIGSKSIDLETRESSEKIRIDGITYERRRSSEQRQKSEQPSTSVQSNPAPAANLTNKSSFFLKRYATNRTSKYIPSEPSTSGYNSLERNKFNESENIQPLQSTGSLNRFGTLRKAASLNKTEPTIVQNSDTSRFSTPPRVIKPRSQQEVQNIANRNSAAKESTSFNRFSTPNRSIKTKSPVETESFGSRTLEAQEYSTTKGKSPNKFLKSREAENLNKSLERGSTGNSNKSSKSSKNSSSSSKSVCAIKTKQSAESKELLSRPRTFSETANSPSAEPKKKLTNSNSFRSFLKPSALTKEKVPEPPVRPERKKDKKSDSSDDRRLSYSDYLALNRERVPRSDIINTRSDKVQQLRVKPIPIPKREKSPVLKFFRAQSSSPRNFGRDRTAFDFDGFFKQEPASPGKLSVNSTPTKSPPIKGIPLKAFGSEANLAGRQSEKSPAKKKQFFQNVRGAVTSKKASTLEKDLAKMAGNESPLKDLIHPSYNEHLKSHNAVSFKLIRTVSDFTQQLGQMYEHHAEELQMLVANFRKRNGELRKERPACPSSLFHTWETLLQEVEIDSQALGDIASILGRQVSRPLLERSFHRKIQSRKVFSHRESYETIIAKTEEKLAKCRQEYKSAYLAYLAAPSTESLSAYFNTHNAYIQQLHATNGMMDEFGKSTLPSLLQELDEIYVDLCSTVTDAVLQGAEVVSNRSMEQCRRYESLISQCKAVSGSSDLNHLARSLPVPGGRGPILKRLFVPPQPPPPTESVDGEMQDLQHNDSIPPPLRDELVIDKLSAVQLKPSHDVLHKESQDLEAQIRQIHDAVDTLLRIQQKSVEASLYNKANELQEDISMKRFDLRVAQLHLSAINSQKELFSNKLEGETVTRERKMSSASTASMKNKWLKAFKSLKTPPPEAEPKKNQMYHAVSTIMSMRKNGAAATRELLKGDPDAHNFQEYTYKKITPCDVCSQVLRGHTRQGLKCRICKMNVHMDCLDKASKCQTKARLLRRQKSTSEIETRVPEMNPDDERVAAVFSMPTINRRLSMRNNNQLHPNLNNAVVLDYKQGPSTPNSAPIMAESTSMRRRLFAGMKSLTGFGSRSRHGSPGHRSISLPERTSMKSSPSAVNICPMFGSRNAAPHSPRRQKLNLRMKSLSLDSPESTEHVRRGKHHGTNASSDPHSNQSSSSRIQFVSRPALITLARNDDFKATSTPSSPVHNRRLLSAKNIRMSSVELPDENDKSPSSASASPCPSPVGAKKSHRLLPTNLYVVLYNFKSRHQDELDLKAGYKVTVIDTSDPDWWKGKCLGRIGFFPSKYVSKLGSGEKPLQVTHNLQVSDGDNGLMLLRDQIVIQIGEELDGMVMIRSGDNRQGICPIKFLQEV</sequence>
<evidence type="ECO:0000256" key="10">
    <source>
        <dbReference type="ARBA" id="ARBA00023136"/>
    </source>
</evidence>
<evidence type="ECO:0000256" key="6">
    <source>
        <dbReference type="ARBA" id="ARBA00022723"/>
    </source>
</evidence>
<keyword evidence="12" id="KW-0175">Coiled coil</keyword>
<dbReference type="GO" id="GO:0003009">
    <property type="term" value="P:skeletal muscle contraction"/>
    <property type="evidence" value="ECO:0007669"/>
    <property type="project" value="TreeGrafter"/>
</dbReference>
<comment type="subcellular location">
    <subcellularLocation>
        <location evidence="1">Cell membrane</location>
        <location evidence="1">Sarcolemma</location>
        <topology evidence="1">Peripheral membrane protein</topology>
        <orientation evidence="1">Cytoplasmic side</orientation>
    </subcellularLocation>
    <subcellularLocation>
        <location evidence="2">Cytoplasm</location>
    </subcellularLocation>
</comment>
<dbReference type="SUPFAM" id="SSF57889">
    <property type="entry name" value="Cysteine-rich domain"/>
    <property type="match status" value="1"/>
</dbReference>
<evidence type="ECO:0000256" key="8">
    <source>
        <dbReference type="ARBA" id="ARBA00022771"/>
    </source>
</evidence>
<feature type="region of interest" description="Disordered" evidence="13">
    <location>
        <begin position="206"/>
        <end position="413"/>
    </location>
</feature>
<feature type="region of interest" description="Disordered" evidence="13">
    <location>
        <begin position="1270"/>
        <end position="1324"/>
    </location>
</feature>
<evidence type="ECO:0000256" key="11">
    <source>
        <dbReference type="PROSITE-ProRule" id="PRU00192"/>
    </source>
</evidence>
<evidence type="ECO:0000256" key="13">
    <source>
        <dbReference type="SAM" id="MobiDB-lite"/>
    </source>
</evidence>
<dbReference type="OrthoDB" id="6250593at2759"/>